<dbReference type="Pfam" id="PF19056">
    <property type="entry name" value="WD40_2"/>
    <property type="match status" value="1"/>
</dbReference>
<evidence type="ECO:0000313" key="3">
    <source>
        <dbReference type="Proteomes" id="UP000278807"/>
    </source>
</evidence>
<gene>
    <name evidence="2" type="ORF">HNAJ_LOCUS3119</name>
</gene>
<dbReference type="Proteomes" id="UP000278807">
    <property type="component" value="Unassembled WGS sequence"/>
</dbReference>
<sequence>MFSYSLFSITGGAKARDYEVLRLSNATWESIPFAVPSESADGEQSTGAASAINHMDTSQPPPPSTSQPEDYEEEDEDGPASIQTNNTLSSLRHFVETAGKDSEALLKVLQNQQTRQKSSVQLSSESSSIAAAGLSQRTSAFDPDLSLQLEGKTGDFYRVERQKFKKLANSTQSNVFGNGSNVISPASAQQTVWIGCQNGDIFIHSCDSSQRRPLQSTRLPAGVTNIRHFSGRVFVSLSDGHIVVFRRQARHPADQSANNPGGGGGGGSLPPPPRTSSPIPRVSSTSQNCQLSIGEELAEVATAAGAWDLSEAVVIRFTPTAQSLVKSMAIVPTTLTLWVGNRNRVLVIDTTTFQRLYAFEVDPKSSHTVRQLCWCRDGVWISLRDDPTLRLFNAFTYEPMQTVDMAYIINETVDTGAYDGHLLAVSASVTALEASTDHLWIGTKGGHVACIPFEHDSASKQTFDQSNASKNSNSTSFENENFQEVAPPSSQLDLSRASVSGYGHTETVSFFSLVGGNPSLYNNSSAPPHSMQQPLSTDGLLMVSGGVGLVERQKSTPSITRKLFYKYS</sequence>
<dbReference type="GO" id="GO:0016192">
    <property type="term" value="P:vesicle-mediated transport"/>
    <property type="evidence" value="ECO:0007669"/>
    <property type="project" value="TreeGrafter"/>
</dbReference>
<proteinExistence type="predicted"/>
<feature type="compositionally biased region" description="Acidic residues" evidence="1">
    <location>
        <begin position="69"/>
        <end position="78"/>
    </location>
</feature>
<feature type="region of interest" description="Disordered" evidence="1">
    <location>
        <begin position="250"/>
        <end position="285"/>
    </location>
</feature>
<reference evidence="4" key="1">
    <citation type="submission" date="2017-02" db="UniProtKB">
        <authorList>
            <consortium name="WormBaseParasite"/>
        </authorList>
    </citation>
    <scope>IDENTIFICATION</scope>
</reference>
<feature type="region of interest" description="Disordered" evidence="1">
    <location>
        <begin position="36"/>
        <end position="86"/>
    </location>
</feature>
<dbReference type="PANTHER" id="PTHR13886">
    <property type="entry name" value="JNK/SAPK-ASSOCIATED PROTEIN"/>
    <property type="match status" value="1"/>
</dbReference>
<accession>A0A0R3T7T2</accession>
<dbReference type="GO" id="GO:0005737">
    <property type="term" value="C:cytoplasm"/>
    <property type="evidence" value="ECO:0007669"/>
    <property type="project" value="TreeGrafter"/>
</dbReference>
<feature type="compositionally biased region" description="Low complexity" evidence="1">
    <location>
        <begin position="276"/>
        <end position="285"/>
    </location>
</feature>
<evidence type="ECO:0000256" key="1">
    <source>
        <dbReference type="SAM" id="MobiDB-lite"/>
    </source>
</evidence>
<dbReference type="EMBL" id="UZAE01001724">
    <property type="protein sequence ID" value="VDN98978.1"/>
    <property type="molecule type" value="Genomic_DNA"/>
</dbReference>
<dbReference type="STRING" id="102285.A0A0R3T7T2"/>
<dbReference type="Gene3D" id="2.130.10.10">
    <property type="entry name" value="YVTN repeat-like/Quinoprotein amine dehydrogenase"/>
    <property type="match status" value="1"/>
</dbReference>
<dbReference type="InterPro" id="IPR011047">
    <property type="entry name" value="Quinoprotein_ADH-like_sf"/>
</dbReference>
<feature type="compositionally biased region" description="Low complexity" evidence="1">
    <location>
        <begin position="469"/>
        <end position="482"/>
    </location>
</feature>
<dbReference type="InterPro" id="IPR015943">
    <property type="entry name" value="WD40/YVTN_repeat-like_dom_sf"/>
</dbReference>
<dbReference type="GO" id="GO:0030159">
    <property type="term" value="F:signaling receptor complex adaptor activity"/>
    <property type="evidence" value="ECO:0007669"/>
    <property type="project" value="TreeGrafter"/>
</dbReference>
<dbReference type="PANTHER" id="PTHR13886:SF7">
    <property type="entry name" value="C-JUN-AMINO-TERMINAL KINASE-INTERACTING PROTEIN 4-LIKE ISOFORM X1"/>
    <property type="match status" value="1"/>
</dbReference>
<keyword evidence="3" id="KW-1185">Reference proteome</keyword>
<dbReference type="SUPFAM" id="SSF50998">
    <property type="entry name" value="Quinoprotein alcohol dehydrogenase-like"/>
    <property type="match status" value="1"/>
</dbReference>
<dbReference type="OrthoDB" id="10256043at2759"/>
<dbReference type="InterPro" id="IPR039911">
    <property type="entry name" value="JIP3/JIP4"/>
</dbReference>
<evidence type="ECO:0000313" key="4">
    <source>
        <dbReference type="WBParaSite" id="HNAJ_0000312001-mRNA-1"/>
    </source>
</evidence>
<dbReference type="GO" id="GO:0005078">
    <property type="term" value="F:MAP-kinase scaffold activity"/>
    <property type="evidence" value="ECO:0007669"/>
    <property type="project" value="InterPro"/>
</dbReference>
<organism evidence="4">
    <name type="scientific">Rodentolepis nana</name>
    <name type="common">Dwarf tapeworm</name>
    <name type="synonym">Hymenolepis nana</name>
    <dbReference type="NCBI Taxonomy" id="102285"/>
    <lineage>
        <taxon>Eukaryota</taxon>
        <taxon>Metazoa</taxon>
        <taxon>Spiralia</taxon>
        <taxon>Lophotrochozoa</taxon>
        <taxon>Platyhelminthes</taxon>
        <taxon>Cestoda</taxon>
        <taxon>Eucestoda</taxon>
        <taxon>Cyclophyllidea</taxon>
        <taxon>Hymenolepididae</taxon>
        <taxon>Rodentolepis</taxon>
    </lineage>
</organism>
<dbReference type="GO" id="GO:0019894">
    <property type="term" value="F:kinesin binding"/>
    <property type="evidence" value="ECO:0007669"/>
    <property type="project" value="TreeGrafter"/>
</dbReference>
<name>A0A0R3T7T2_RODNA</name>
<protein>
    <submittedName>
        <fullName evidence="4">ANAPC4_WD40 domain-containing protein</fullName>
    </submittedName>
</protein>
<evidence type="ECO:0000313" key="2">
    <source>
        <dbReference type="EMBL" id="VDN98978.1"/>
    </source>
</evidence>
<dbReference type="WBParaSite" id="HNAJ_0000312001-mRNA-1">
    <property type="protein sequence ID" value="HNAJ_0000312001-mRNA-1"/>
    <property type="gene ID" value="HNAJ_0000312001"/>
</dbReference>
<reference evidence="2 3" key="2">
    <citation type="submission" date="2018-11" db="EMBL/GenBank/DDBJ databases">
        <authorList>
            <consortium name="Pathogen Informatics"/>
        </authorList>
    </citation>
    <scope>NUCLEOTIDE SEQUENCE [LARGE SCALE GENOMIC DNA]</scope>
</reference>
<feature type="region of interest" description="Disordered" evidence="1">
    <location>
        <begin position="461"/>
        <end position="490"/>
    </location>
</feature>
<dbReference type="AlphaFoldDB" id="A0A0R3T7T2"/>